<feature type="non-terminal residue" evidence="1">
    <location>
        <position position="1"/>
    </location>
</feature>
<reference evidence="1" key="1">
    <citation type="submission" date="2023-06" db="EMBL/GenBank/DDBJ databases">
        <title>Egi l300058.</title>
        <authorList>
            <person name="Gao L."/>
            <person name="Fang B.-Z."/>
            <person name="Li W.-J."/>
        </authorList>
    </citation>
    <scope>NUCLEOTIDE SEQUENCE</scope>
    <source>
        <strain evidence="1">EGI L300058</strain>
    </source>
</reference>
<evidence type="ECO:0000313" key="1">
    <source>
        <dbReference type="EMBL" id="MDN4481868.1"/>
    </source>
</evidence>
<dbReference type="RefSeq" id="WP_301143808.1">
    <property type="nucleotide sequence ID" value="NZ_JAUHQA010000015.1"/>
</dbReference>
<name>A0ABT8GKA5_9MICO</name>
<dbReference type="EMBL" id="JAUHQA010000015">
    <property type="protein sequence ID" value="MDN4481868.1"/>
    <property type="molecule type" value="Genomic_DNA"/>
</dbReference>
<accession>A0ABT8GKA5</accession>
<gene>
    <name evidence="1" type="ORF">QQX02_13135</name>
</gene>
<proteinExistence type="predicted"/>
<evidence type="ECO:0000313" key="2">
    <source>
        <dbReference type="Proteomes" id="UP001172708"/>
    </source>
</evidence>
<comment type="caution">
    <text evidence="1">The sequence shown here is derived from an EMBL/GenBank/DDBJ whole genome shotgun (WGS) entry which is preliminary data.</text>
</comment>
<protein>
    <submittedName>
        <fullName evidence="1">Uncharacterized protein</fullName>
    </submittedName>
</protein>
<keyword evidence="2" id="KW-1185">Reference proteome</keyword>
<organism evidence="1 2">
    <name type="scientific">Demequina muriae</name>
    <dbReference type="NCBI Taxonomy" id="3051664"/>
    <lineage>
        <taxon>Bacteria</taxon>
        <taxon>Bacillati</taxon>
        <taxon>Actinomycetota</taxon>
        <taxon>Actinomycetes</taxon>
        <taxon>Micrococcales</taxon>
        <taxon>Demequinaceae</taxon>
        <taxon>Demequina</taxon>
    </lineage>
</organism>
<sequence length="66" mass="7139">HGAMADAIDAHLTQPAQAVDVEMRRACDVALLFCETGAMRTGWSPDRIRSAFEKLRALPNANGKEG</sequence>
<dbReference type="Proteomes" id="UP001172708">
    <property type="component" value="Unassembled WGS sequence"/>
</dbReference>